<feature type="compositionally biased region" description="Pro residues" evidence="1">
    <location>
        <begin position="402"/>
        <end position="414"/>
    </location>
</feature>
<feature type="region of interest" description="Disordered" evidence="1">
    <location>
        <begin position="45"/>
        <end position="352"/>
    </location>
</feature>
<keyword evidence="3" id="KW-1185">Reference proteome</keyword>
<evidence type="ECO:0000313" key="2">
    <source>
        <dbReference type="EMBL" id="KAK7556741.1"/>
    </source>
</evidence>
<dbReference type="EMBL" id="JBBPDW010000001">
    <property type="protein sequence ID" value="KAK7556741.1"/>
    <property type="molecule type" value="Genomic_DNA"/>
</dbReference>
<feature type="compositionally biased region" description="Polar residues" evidence="1">
    <location>
        <begin position="109"/>
        <end position="119"/>
    </location>
</feature>
<sequence>MALALDAKPTARRDIISAILSHYGDERDIDLDDHNDVLAAAYCQASPTPSPLDRSSKPLPSVPSPMQLRDRGRGTHRIDDSMQEPRARIMAPRSLSRSKRPPELRLVKSNGSTATSAKTPSQSSSPPADSPSRQHPERGRRHARGRLDDELPLPPPPPELPDKSDNDNMGSSKSKLQQNERSSPRRLHFSLRRKPVKKPSHAAADPPAPPATQQHETKVEPPQEPPPAPPPKLQKVKSDEALMRTSSSSKHARDPSNAVSEPVTSNERHHAPEPSDDTVVRIRRERSNTPPSEPDQNEPITPPLKPGDPVQLLPSPTPVPEESPSKWGLTKKSSNSAMANDADPKANLHFRGKSSTGFDIFKNTTNELKATAPLSPVLSPTVESPPVPLNENQKPLTSLVKPPTPPKDTPPASPILPSYQLFNSRIRPKRTTAAMLTRIHTACYHAHARFHRSSQRFVPIDCMMCFSNPPDHQWTCTWCALRICQPCRAKLDAVPRRNLEAIVQGRLQEWEKQRRQRDSMNPQYRNGKPETFRVRGREMSSVVPPSKLPRGSKSEPLAAGSWD</sequence>
<feature type="compositionally biased region" description="Basic residues" evidence="1">
    <location>
        <begin position="184"/>
        <end position="200"/>
    </location>
</feature>
<protein>
    <submittedName>
        <fullName evidence="2">Uncharacterized protein</fullName>
    </submittedName>
</protein>
<feature type="compositionally biased region" description="Low complexity" evidence="1">
    <location>
        <begin position="120"/>
        <end position="131"/>
    </location>
</feature>
<gene>
    <name evidence="2" type="ORF">IWX46DRAFT_636664</name>
</gene>
<feature type="compositionally biased region" description="Basic and acidic residues" evidence="1">
    <location>
        <begin position="527"/>
        <end position="538"/>
    </location>
</feature>
<feature type="region of interest" description="Disordered" evidence="1">
    <location>
        <begin position="376"/>
        <end position="417"/>
    </location>
</feature>
<organism evidence="2 3">
    <name type="scientific">Phyllosticta citricarpa</name>
    <dbReference type="NCBI Taxonomy" id="55181"/>
    <lineage>
        <taxon>Eukaryota</taxon>
        <taxon>Fungi</taxon>
        <taxon>Dikarya</taxon>
        <taxon>Ascomycota</taxon>
        <taxon>Pezizomycotina</taxon>
        <taxon>Dothideomycetes</taxon>
        <taxon>Dothideomycetes incertae sedis</taxon>
        <taxon>Botryosphaeriales</taxon>
        <taxon>Phyllostictaceae</taxon>
        <taxon>Phyllosticta</taxon>
    </lineage>
</organism>
<comment type="caution">
    <text evidence="2">The sequence shown here is derived from an EMBL/GenBank/DDBJ whole genome shotgun (WGS) entry which is preliminary data.</text>
</comment>
<feature type="region of interest" description="Disordered" evidence="1">
    <location>
        <begin position="513"/>
        <end position="563"/>
    </location>
</feature>
<feature type="compositionally biased region" description="Pro residues" evidence="1">
    <location>
        <begin position="222"/>
        <end position="232"/>
    </location>
</feature>
<evidence type="ECO:0000256" key="1">
    <source>
        <dbReference type="SAM" id="MobiDB-lite"/>
    </source>
</evidence>
<feature type="compositionally biased region" description="Polar residues" evidence="1">
    <location>
        <begin position="167"/>
        <end position="181"/>
    </location>
</feature>
<reference evidence="2 3" key="1">
    <citation type="submission" date="2024-04" db="EMBL/GenBank/DDBJ databases">
        <title>Phyllosticta paracitricarpa is synonymous to the EU quarantine fungus P. citricarpa based on phylogenomic analyses.</title>
        <authorList>
            <consortium name="Lawrence Berkeley National Laboratory"/>
            <person name="Van Ingen-Buijs V.A."/>
            <person name="Van Westerhoven A.C."/>
            <person name="Haridas S."/>
            <person name="Skiadas P."/>
            <person name="Martin F."/>
            <person name="Groenewald J.Z."/>
            <person name="Crous P.W."/>
            <person name="Seidl M.F."/>
        </authorList>
    </citation>
    <scope>NUCLEOTIDE SEQUENCE [LARGE SCALE GENOMIC DNA]</scope>
    <source>
        <strain evidence="2 3">CBS 122670</strain>
    </source>
</reference>
<feature type="compositionally biased region" description="Basic and acidic residues" evidence="1">
    <location>
        <begin position="266"/>
        <end position="287"/>
    </location>
</feature>
<name>A0ABR1MSR3_9PEZI</name>
<accession>A0ABR1MSR3</accession>
<dbReference type="Proteomes" id="UP001365128">
    <property type="component" value="Unassembled WGS sequence"/>
</dbReference>
<evidence type="ECO:0000313" key="3">
    <source>
        <dbReference type="Proteomes" id="UP001365128"/>
    </source>
</evidence>
<feature type="compositionally biased region" description="Basic and acidic residues" evidence="1">
    <location>
        <begin position="68"/>
        <end position="87"/>
    </location>
</feature>
<proteinExistence type="predicted"/>